<proteinExistence type="predicted"/>
<dbReference type="OrthoDB" id="10676490at2759"/>
<sequence length="424" mass="44747">MGRKLFCWPASPAKAAKLQAQDGDATRDAGVSAGSALFASPLSSSPAPKRVAGTLEPLHITKLEPLCFTKVPLSPACRSASASTDCESALSDVGADLSRSPSLLTSLMQSQARRSALTTPATTPGVSPTTTPAPLPGTSRPILRRCSSGAVSDAHPEEPAAVEGLARRRSCLKFAVTPRPLQLPNRSISATSSRRASGASSRLTSPRCATPALEEDDEDEPATPAFDSDDAGYQEDSEDGFTSDEDGPPLVPQAQWPPAWGKQGATPAPAPILWTAARRAADLAEPSTDDCEPVPRRARVRIRDEDTSTRARGRCSRHRSPPPSHIEELTAPPAARSPSAADLCRRRSGAPGWRSDDCARPRVAFHRTASQPARPRVQFAVTQRTCSMVVRRDSAPAAGVDEVHVLADTSAQACPLAKLRALTS</sequence>
<keyword evidence="3" id="KW-1185">Reference proteome</keyword>
<name>A0A0J1B9Z7_9TREE</name>
<feature type="region of interest" description="Disordered" evidence="1">
    <location>
        <begin position="108"/>
        <end position="143"/>
    </location>
</feature>
<dbReference type="AlphaFoldDB" id="A0A0J1B9Z7"/>
<feature type="compositionally biased region" description="Polar residues" evidence="1">
    <location>
        <begin position="108"/>
        <end position="132"/>
    </location>
</feature>
<evidence type="ECO:0000313" key="2">
    <source>
        <dbReference type="EMBL" id="KLT44689.1"/>
    </source>
</evidence>
<reference evidence="2 3" key="1">
    <citation type="submission" date="2015-03" db="EMBL/GenBank/DDBJ databases">
        <title>Genomics and transcriptomics of the oil-accumulating basidiomycete yeast T. oleaginosus allow insights into substrate utilization and the diverse evolutionary trajectories of mating systems in fungi.</title>
        <authorList>
            <consortium name="DOE Joint Genome Institute"/>
            <person name="Kourist R."/>
            <person name="Kracht O."/>
            <person name="Bracharz F."/>
            <person name="Lipzen A."/>
            <person name="Nolan M."/>
            <person name="Ohm R."/>
            <person name="Grigoriev I."/>
            <person name="Sun S."/>
            <person name="Heitman J."/>
            <person name="Bruck T."/>
            <person name="Nowrousian M."/>
        </authorList>
    </citation>
    <scope>NUCLEOTIDE SEQUENCE [LARGE SCALE GENOMIC DNA]</scope>
    <source>
        <strain evidence="2 3">IBC0246</strain>
    </source>
</reference>
<dbReference type="RefSeq" id="XP_018281180.1">
    <property type="nucleotide sequence ID" value="XM_018425180.1"/>
</dbReference>
<feature type="compositionally biased region" description="Basic residues" evidence="1">
    <location>
        <begin position="311"/>
        <end position="320"/>
    </location>
</feature>
<accession>A0A0J1B9Z7</accession>
<feature type="compositionally biased region" description="Acidic residues" evidence="1">
    <location>
        <begin position="213"/>
        <end position="247"/>
    </location>
</feature>
<feature type="region of interest" description="Disordered" evidence="1">
    <location>
        <begin position="183"/>
        <end position="268"/>
    </location>
</feature>
<dbReference type="STRING" id="879819.A0A0J1B9Z7"/>
<dbReference type="Proteomes" id="UP000053611">
    <property type="component" value="Unassembled WGS sequence"/>
</dbReference>
<dbReference type="EMBL" id="KQ087185">
    <property type="protein sequence ID" value="KLT44689.1"/>
    <property type="molecule type" value="Genomic_DNA"/>
</dbReference>
<feature type="compositionally biased region" description="Low complexity" evidence="1">
    <location>
        <begin position="331"/>
        <end position="341"/>
    </location>
</feature>
<evidence type="ECO:0000313" key="3">
    <source>
        <dbReference type="Proteomes" id="UP000053611"/>
    </source>
</evidence>
<feature type="region of interest" description="Disordered" evidence="1">
    <location>
        <begin position="303"/>
        <end position="355"/>
    </location>
</feature>
<feature type="compositionally biased region" description="Low complexity" evidence="1">
    <location>
        <begin position="186"/>
        <end position="212"/>
    </location>
</feature>
<gene>
    <name evidence="2" type="ORF">CC85DRAFT_300236</name>
</gene>
<evidence type="ECO:0000256" key="1">
    <source>
        <dbReference type="SAM" id="MobiDB-lite"/>
    </source>
</evidence>
<organism evidence="2 3">
    <name type="scientific">Cutaneotrichosporon oleaginosum</name>
    <dbReference type="NCBI Taxonomy" id="879819"/>
    <lineage>
        <taxon>Eukaryota</taxon>
        <taxon>Fungi</taxon>
        <taxon>Dikarya</taxon>
        <taxon>Basidiomycota</taxon>
        <taxon>Agaricomycotina</taxon>
        <taxon>Tremellomycetes</taxon>
        <taxon>Trichosporonales</taxon>
        <taxon>Trichosporonaceae</taxon>
        <taxon>Cutaneotrichosporon</taxon>
    </lineage>
</organism>
<protein>
    <submittedName>
        <fullName evidence="2">Uncharacterized protein</fullName>
    </submittedName>
</protein>
<dbReference type="GeneID" id="28985783"/>